<dbReference type="GO" id="GO:0006310">
    <property type="term" value="P:DNA recombination"/>
    <property type="evidence" value="ECO:0007669"/>
    <property type="project" value="UniProtKB-KW"/>
</dbReference>
<dbReference type="InterPro" id="IPR013762">
    <property type="entry name" value="Integrase-like_cat_sf"/>
</dbReference>
<gene>
    <name evidence="8" type="ORF">FB562_1881</name>
</gene>
<comment type="caution">
    <text evidence="8">The sequence shown here is derived from an EMBL/GenBank/DDBJ whole genome shotgun (WGS) entry which is preliminary data.</text>
</comment>
<comment type="similarity">
    <text evidence="1">Belongs to the 'phage' integrase family.</text>
</comment>
<sequence>MARSAARSRRRGVGSITSYSTKAGTRWRWQLRVPLNTEHPEDGERQAGKAGYLTAEAADDALQEARKKVKEHRTISREGPPTIGSYAQNWLDGLSLENSTVYGYRKIVRNHVTPYLGSIKLDQLTATRLARHYRELGETGRKDAHHVGEGLSANTVNKVHVVIGALLDAALDDGHLAVNPARKSRTVKAPTGKQIRAQRPEIVTWTAGELRAFLDWDRDVFQDELHALWHLVAHTGMRRGEALALRWGDLDLTGQRVSIRRAADSTMRNAAKSTKSGSSRVVDIDEETINVLRTWKARRGALSLDLARAGAYIFGNAAGEMRGPNEVGARWSYRVKRARLELGPDALKPLTIKGLRHTHATLLLELGVHPKVVQERLGHSQISTTMNIYSHVTPTMQKDAVARLAQLLS</sequence>
<accession>A0A542YL10</accession>
<dbReference type="InterPro" id="IPR050090">
    <property type="entry name" value="Tyrosine_recombinase_XerCD"/>
</dbReference>
<evidence type="ECO:0000313" key="9">
    <source>
        <dbReference type="Proteomes" id="UP000317998"/>
    </source>
</evidence>
<dbReference type="PROSITE" id="PS51900">
    <property type="entry name" value="CB"/>
    <property type="match status" value="1"/>
</dbReference>
<evidence type="ECO:0000256" key="3">
    <source>
        <dbReference type="ARBA" id="ARBA00023125"/>
    </source>
</evidence>
<dbReference type="InterPro" id="IPR002104">
    <property type="entry name" value="Integrase_catalytic"/>
</dbReference>
<keyword evidence="2" id="KW-0229">DNA integration</keyword>
<dbReference type="PROSITE" id="PS51898">
    <property type="entry name" value="TYR_RECOMBINASE"/>
    <property type="match status" value="1"/>
</dbReference>
<keyword evidence="3 5" id="KW-0238">DNA-binding</keyword>
<dbReference type="InterPro" id="IPR044068">
    <property type="entry name" value="CB"/>
</dbReference>
<reference evidence="8 9" key="1">
    <citation type="submission" date="2019-06" db="EMBL/GenBank/DDBJ databases">
        <title>Sequencing the genomes of 1000 actinobacteria strains.</title>
        <authorList>
            <person name="Klenk H.-P."/>
        </authorList>
    </citation>
    <scope>NUCLEOTIDE SEQUENCE [LARGE SCALE GENOMIC DNA]</scope>
    <source>
        <strain evidence="8 9">DSM 26477</strain>
    </source>
</reference>
<evidence type="ECO:0000256" key="2">
    <source>
        <dbReference type="ARBA" id="ARBA00022908"/>
    </source>
</evidence>
<evidence type="ECO:0000256" key="4">
    <source>
        <dbReference type="ARBA" id="ARBA00023172"/>
    </source>
</evidence>
<protein>
    <submittedName>
        <fullName evidence="8">Site-specific recombinase XerD</fullName>
    </submittedName>
</protein>
<dbReference type="CDD" id="cd01189">
    <property type="entry name" value="INT_ICEBs1_C_like"/>
    <property type="match status" value="1"/>
</dbReference>
<name>A0A542YL10_9MICO</name>
<dbReference type="Pfam" id="PF14659">
    <property type="entry name" value="Phage_int_SAM_3"/>
    <property type="match status" value="1"/>
</dbReference>
<feature type="domain" description="Core-binding (CB)" evidence="7">
    <location>
        <begin position="81"/>
        <end position="171"/>
    </location>
</feature>
<dbReference type="InterPro" id="IPR010998">
    <property type="entry name" value="Integrase_recombinase_N"/>
</dbReference>
<evidence type="ECO:0000256" key="1">
    <source>
        <dbReference type="ARBA" id="ARBA00008857"/>
    </source>
</evidence>
<dbReference type="RefSeq" id="WP_141880849.1">
    <property type="nucleotide sequence ID" value="NZ_VFOM01000001.1"/>
</dbReference>
<evidence type="ECO:0000256" key="5">
    <source>
        <dbReference type="PROSITE-ProRule" id="PRU01248"/>
    </source>
</evidence>
<dbReference type="SUPFAM" id="SSF56349">
    <property type="entry name" value="DNA breaking-rejoining enzymes"/>
    <property type="match status" value="1"/>
</dbReference>
<feature type="domain" description="Tyr recombinase" evidence="6">
    <location>
        <begin position="198"/>
        <end position="402"/>
    </location>
</feature>
<proteinExistence type="inferred from homology"/>
<dbReference type="InterPro" id="IPR004107">
    <property type="entry name" value="Integrase_SAM-like_N"/>
</dbReference>
<dbReference type="InterPro" id="IPR011010">
    <property type="entry name" value="DNA_brk_join_enz"/>
</dbReference>
<evidence type="ECO:0000313" key="8">
    <source>
        <dbReference type="EMBL" id="TQL48775.1"/>
    </source>
</evidence>
<dbReference type="Gene3D" id="1.10.150.130">
    <property type="match status" value="1"/>
</dbReference>
<keyword evidence="9" id="KW-1185">Reference proteome</keyword>
<dbReference type="Pfam" id="PF00589">
    <property type="entry name" value="Phage_integrase"/>
    <property type="match status" value="1"/>
</dbReference>
<evidence type="ECO:0000259" key="7">
    <source>
        <dbReference type="PROSITE" id="PS51900"/>
    </source>
</evidence>
<dbReference type="PANTHER" id="PTHR30349">
    <property type="entry name" value="PHAGE INTEGRASE-RELATED"/>
    <property type="match status" value="1"/>
</dbReference>
<dbReference type="GO" id="GO:0003677">
    <property type="term" value="F:DNA binding"/>
    <property type="evidence" value="ECO:0007669"/>
    <property type="project" value="UniProtKB-UniRule"/>
</dbReference>
<dbReference type="OrthoDB" id="1822491at2"/>
<dbReference type="AlphaFoldDB" id="A0A542YL10"/>
<organism evidence="8 9">
    <name type="scientific">Homoserinimonas aerilata</name>
    <dbReference type="NCBI Taxonomy" id="1162970"/>
    <lineage>
        <taxon>Bacteria</taxon>
        <taxon>Bacillati</taxon>
        <taxon>Actinomycetota</taxon>
        <taxon>Actinomycetes</taxon>
        <taxon>Micrococcales</taxon>
        <taxon>Microbacteriaceae</taxon>
        <taxon>Homoserinimonas</taxon>
    </lineage>
</organism>
<dbReference type="EMBL" id="VFOM01000001">
    <property type="protein sequence ID" value="TQL48775.1"/>
    <property type="molecule type" value="Genomic_DNA"/>
</dbReference>
<dbReference type="Gene3D" id="1.10.443.10">
    <property type="entry name" value="Intergrase catalytic core"/>
    <property type="match status" value="1"/>
</dbReference>
<keyword evidence="4" id="KW-0233">DNA recombination</keyword>
<dbReference type="GO" id="GO:0015074">
    <property type="term" value="P:DNA integration"/>
    <property type="evidence" value="ECO:0007669"/>
    <property type="project" value="UniProtKB-KW"/>
</dbReference>
<dbReference type="PANTHER" id="PTHR30349:SF64">
    <property type="entry name" value="PROPHAGE INTEGRASE INTD-RELATED"/>
    <property type="match status" value="1"/>
</dbReference>
<evidence type="ECO:0000259" key="6">
    <source>
        <dbReference type="PROSITE" id="PS51898"/>
    </source>
</evidence>
<dbReference type="Proteomes" id="UP000317998">
    <property type="component" value="Unassembled WGS sequence"/>
</dbReference>